<dbReference type="PRINTS" id="PR00952">
    <property type="entry name" value="TYPE3IMQPROT"/>
</dbReference>
<dbReference type="GO" id="GO:0044780">
    <property type="term" value="P:bacterial-type flagellum assembly"/>
    <property type="evidence" value="ECO:0007669"/>
    <property type="project" value="InterPro"/>
</dbReference>
<dbReference type="PANTHER" id="PTHR34040:SF2">
    <property type="entry name" value="FLAGELLAR BIOSYNTHETIC PROTEIN FLIQ"/>
    <property type="match status" value="1"/>
</dbReference>
<evidence type="ECO:0000256" key="2">
    <source>
        <dbReference type="ARBA" id="ARBA00006156"/>
    </source>
</evidence>
<dbReference type="NCBIfam" id="TIGR01402">
    <property type="entry name" value="fliQ"/>
    <property type="match status" value="1"/>
</dbReference>
<keyword evidence="8 9" id="KW-0975">Bacterial flagellum</keyword>
<sequence>MNADLAMMLTEDMLWTAVLVAAPILIVSLVVGLIISILQVVTQIQEMTLTFVPKIGAVVAIIFVMGSWMLATLTLYAKNVIGNIPAYF</sequence>
<dbReference type="HOGENOM" id="CLU_164516_2_1_6"/>
<evidence type="ECO:0000256" key="7">
    <source>
        <dbReference type="ARBA" id="ARBA00023136"/>
    </source>
</evidence>
<reference evidence="10 11" key="1">
    <citation type="journal article" date="2005" name="Nucleic Acids Res.">
        <title>Genomic blueprint of Hahella chejuensis, a marine microbe producing an algicidal agent.</title>
        <authorList>
            <person name="Jeong H."/>
            <person name="Yim J.H."/>
            <person name="Lee C."/>
            <person name="Choi S.-H."/>
            <person name="Park Y.K."/>
            <person name="Yoon S.H."/>
            <person name="Hur C.-G."/>
            <person name="Kang H.-Y."/>
            <person name="Kim D."/>
            <person name="Lee H.H."/>
            <person name="Park K.H."/>
            <person name="Park S.-H."/>
            <person name="Park H.-S."/>
            <person name="Lee H.K."/>
            <person name="Oh T.K."/>
            <person name="Kim J.F."/>
        </authorList>
    </citation>
    <scope>NUCLEOTIDE SEQUENCE [LARGE SCALE GENOMIC DNA]</scope>
    <source>
        <strain evidence="10 11">KCTC 2396</strain>
    </source>
</reference>
<dbReference type="KEGG" id="hch:HCH_04091"/>
<dbReference type="Pfam" id="PF01313">
    <property type="entry name" value="Bac_export_3"/>
    <property type="match status" value="1"/>
</dbReference>
<keyword evidence="11" id="KW-1185">Reference proteome</keyword>
<accession>Q2SEX1</accession>
<dbReference type="PIRSF" id="PIRSF004669">
    <property type="entry name" value="FliQ"/>
    <property type="match status" value="1"/>
</dbReference>
<evidence type="ECO:0000256" key="1">
    <source>
        <dbReference type="ARBA" id="ARBA00004651"/>
    </source>
</evidence>
<feature type="transmembrane region" description="Helical" evidence="9">
    <location>
        <begin position="12"/>
        <end position="35"/>
    </location>
</feature>
<dbReference type="InterPro" id="IPR006305">
    <property type="entry name" value="FliQ"/>
</dbReference>
<keyword evidence="10" id="KW-0966">Cell projection</keyword>
<evidence type="ECO:0000313" key="11">
    <source>
        <dbReference type="Proteomes" id="UP000000238"/>
    </source>
</evidence>
<keyword evidence="6 9" id="KW-1133">Transmembrane helix</keyword>
<keyword evidence="10" id="KW-0969">Cilium</keyword>
<keyword evidence="10" id="KW-0282">Flagellum</keyword>
<evidence type="ECO:0000256" key="5">
    <source>
        <dbReference type="ARBA" id="ARBA00022692"/>
    </source>
</evidence>
<dbReference type="Proteomes" id="UP000000238">
    <property type="component" value="Chromosome"/>
</dbReference>
<comment type="function">
    <text evidence="9">Role in flagellar biosynthesis.</text>
</comment>
<feature type="transmembrane region" description="Helical" evidence="9">
    <location>
        <begin position="55"/>
        <end position="77"/>
    </location>
</feature>
<dbReference type="GO" id="GO:0005886">
    <property type="term" value="C:plasma membrane"/>
    <property type="evidence" value="ECO:0007669"/>
    <property type="project" value="UniProtKB-SubCell"/>
</dbReference>
<dbReference type="GO" id="GO:0009306">
    <property type="term" value="P:protein secretion"/>
    <property type="evidence" value="ECO:0007669"/>
    <property type="project" value="InterPro"/>
</dbReference>
<gene>
    <name evidence="10" type="primary">fliQ1</name>
    <name evidence="9" type="synonym">fliQ</name>
    <name evidence="10" type="ordered locus">HCH_04091</name>
</gene>
<dbReference type="AlphaFoldDB" id="Q2SEX1"/>
<dbReference type="eggNOG" id="COG1987">
    <property type="taxonomic scope" value="Bacteria"/>
</dbReference>
<evidence type="ECO:0000256" key="3">
    <source>
        <dbReference type="ARBA" id="ARBA00021718"/>
    </source>
</evidence>
<dbReference type="RefSeq" id="WP_011397870.1">
    <property type="nucleotide sequence ID" value="NC_007645.1"/>
</dbReference>
<comment type="similarity">
    <text evidence="2 9">Belongs to the FliQ/MopD/SpaQ family.</text>
</comment>
<keyword evidence="4 9" id="KW-1003">Cell membrane</keyword>
<keyword evidence="5 9" id="KW-0812">Transmembrane</keyword>
<name>Q2SEX1_HAHCH</name>
<comment type="subcellular location">
    <subcellularLocation>
        <location evidence="1 9">Cell membrane</location>
        <topology evidence="1">Multi-pass membrane protein</topology>
    </subcellularLocation>
    <subcellularLocation>
        <location evidence="9">Bacterial flagellum basal body</location>
    </subcellularLocation>
</comment>
<dbReference type="OrthoDB" id="9806440at2"/>
<organism evidence="10 11">
    <name type="scientific">Hahella chejuensis (strain KCTC 2396)</name>
    <dbReference type="NCBI Taxonomy" id="349521"/>
    <lineage>
        <taxon>Bacteria</taxon>
        <taxon>Pseudomonadati</taxon>
        <taxon>Pseudomonadota</taxon>
        <taxon>Gammaproteobacteria</taxon>
        <taxon>Oceanospirillales</taxon>
        <taxon>Hahellaceae</taxon>
        <taxon>Hahella</taxon>
    </lineage>
</organism>
<dbReference type="EMBL" id="CP000155">
    <property type="protein sequence ID" value="ABC30803.1"/>
    <property type="molecule type" value="Genomic_DNA"/>
</dbReference>
<evidence type="ECO:0000256" key="8">
    <source>
        <dbReference type="ARBA" id="ARBA00023143"/>
    </source>
</evidence>
<proteinExistence type="inferred from homology"/>
<dbReference type="STRING" id="349521.HCH_04091"/>
<evidence type="ECO:0000256" key="4">
    <source>
        <dbReference type="ARBA" id="ARBA00022475"/>
    </source>
</evidence>
<dbReference type="InterPro" id="IPR002191">
    <property type="entry name" value="Bac_export_3"/>
</dbReference>
<dbReference type="GO" id="GO:0009425">
    <property type="term" value="C:bacterial-type flagellum basal body"/>
    <property type="evidence" value="ECO:0007669"/>
    <property type="project" value="UniProtKB-SubCell"/>
</dbReference>
<evidence type="ECO:0000256" key="6">
    <source>
        <dbReference type="ARBA" id="ARBA00022989"/>
    </source>
</evidence>
<evidence type="ECO:0000313" key="10">
    <source>
        <dbReference type="EMBL" id="ABC30803.1"/>
    </source>
</evidence>
<evidence type="ECO:0000256" key="9">
    <source>
        <dbReference type="RuleBase" id="RU364090"/>
    </source>
</evidence>
<dbReference type="PANTHER" id="PTHR34040">
    <property type="entry name" value="FLAGELLAR BIOSYNTHETIC PROTEIN FLIQ"/>
    <property type="match status" value="1"/>
</dbReference>
<keyword evidence="7 9" id="KW-0472">Membrane</keyword>
<protein>
    <recommendedName>
        <fullName evidence="3 9">Flagellar biosynthetic protein FliQ</fullName>
    </recommendedName>
</protein>